<keyword evidence="3" id="KW-1185">Reference proteome</keyword>
<comment type="caution">
    <text evidence="2">The sequence shown here is derived from an EMBL/GenBank/DDBJ whole genome shotgun (WGS) entry which is preliminary data.</text>
</comment>
<dbReference type="EMBL" id="JACCBU010000001">
    <property type="protein sequence ID" value="NYE73832.1"/>
    <property type="molecule type" value="Genomic_DNA"/>
</dbReference>
<proteinExistence type="predicted"/>
<dbReference type="InterPro" id="IPR053135">
    <property type="entry name" value="AKR2_Oxidoreductase"/>
</dbReference>
<evidence type="ECO:0000259" key="1">
    <source>
        <dbReference type="Pfam" id="PF00248"/>
    </source>
</evidence>
<dbReference type="PANTHER" id="PTHR43312">
    <property type="entry name" value="D-THREO-ALDOSE 1-DEHYDROGENASE"/>
    <property type="match status" value="1"/>
</dbReference>
<dbReference type="InterPro" id="IPR006311">
    <property type="entry name" value="TAT_signal"/>
</dbReference>
<dbReference type="AlphaFoldDB" id="A0A7Y9LDF1"/>
<reference evidence="2 3" key="1">
    <citation type="submission" date="2020-07" db="EMBL/GenBank/DDBJ databases">
        <title>Sequencing the genomes of 1000 actinobacteria strains.</title>
        <authorList>
            <person name="Klenk H.-P."/>
        </authorList>
    </citation>
    <scope>NUCLEOTIDE SEQUENCE [LARGE SCALE GENOMIC DNA]</scope>
    <source>
        <strain evidence="2 3">DSM 22083</strain>
    </source>
</reference>
<organism evidence="2 3">
    <name type="scientific">Microlunatus parietis</name>
    <dbReference type="NCBI Taxonomy" id="682979"/>
    <lineage>
        <taxon>Bacteria</taxon>
        <taxon>Bacillati</taxon>
        <taxon>Actinomycetota</taxon>
        <taxon>Actinomycetes</taxon>
        <taxon>Propionibacteriales</taxon>
        <taxon>Propionibacteriaceae</taxon>
        <taxon>Microlunatus</taxon>
    </lineage>
</organism>
<dbReference type="RefSeq" id="WP_179755628.1">
    <property type="nucleotide sequence ID" value="NZ_JACCBU010000001.1"/>
</dbReference>
<evidence type="ECO:0000313" key="3">
    <source>
        <dbReference type="Proteomes" id="UP000569914"/>
    </source>
</evidence>
<gene>
    <name evidence="2" type="ORF">BKA15_005161</name>
</gene>
<dbReference type="Gene3D" id="3.20.20.100">
    <property type="entry name" value="NADP-dependent oxidoreductase domain"/>
    <property type="match status" value="1"/>
</dbReference>
<dbReference type="Proteomes" id="UP000569914">
    <property type="component" value="Unassembled WGS sequence"/>
</dbReference>
<sequence length="359" mass="39896">MIDNADQHPSRRAVLGAGGLTVAGLIATDLVTAPPAAAGPNDQARPILRPFPRTGQQVPAVGLGTFMTFDSLPGDDTRRIEEVTRRFWRGGGRVIDTSPLYGRAEVNLGRFLRGVADRAFLMNKIWSTGDFLWDDSHAEASLRRSMERLTRDRPLDIVACHNLVNVDVIVPLLHAWKAEGRIRHLSVTHHDPAYFDLLVRWIETGDLDAIQVHYSVHTRIAEERVLGAAADRGTAVFVNMPLEKGRLPAITEGKPLPGFAAELGITSWPELYLKWVIAHPAVTAVLPATSNPDHLTENLRALRGPLPDPEQRRRLVAELSELDGFAELAGMPWYPGRNYRGLVSRGQQRIRDRSPWWPS</sequence>
<dbReference type="SUPFAM" id="SSF51430">
    <property type="entry name" value="NAD(P)-linked oxidoreductase"/>
    <property type="match status" value="1"/>
</dbReference>
<dbReference type="InterPro" id="IPR023210">
    <property type="entry name" value="NADP_OxRdtase_dom"/>
</dbReference>
<dbReference type="PROSITE" id="PS51318">
    <property type="entry name" value="TAT"/>
    <property type="match status" value="1"/>
</dbReference>
<dbReference type="CDD" id="cd19095">
    <property type="entry name" value="AKR_PA4992-like"/>
    <property type="match status" value="1"/>
</dbReference>
<dbReference type="InterPro" id="IPR036812">
    <property type="entry name" value="NAD(P)_OxRdtase_dom_sf"/>
</dbReference>
<name>A0A7Y9LDF1_9ACTN</name>
<dbReference type="Pfam" id="PF00248">
    <property type="entry name" value="Aldo_ket_red"/>
    <property type="match status" value="1"/>
</dbReference>
<dbReference type="PANTHER" id="PTHR43312:SF1">
    <property type="entry name" value="NADP-DEPENDENT OXIDOREDUCTASE DOMAIN-CONTAINING PROTEIN"/>
    <property type="match status" value="1"/>
</dbReference>
<protein>
    <submittedName>
        <fullName evidence="2">Aryl-alcohol dehydrogenase-like predicted oxidoreductase</fullName>
    </submittedName>
</protein>
<accession>A0A7Y9LDF1</accession>
<feature type="domain" description="NADP-dependent oxidoreductase" evidence="1">
    <location>
        <begin position="61"/>
        <end position="309"/>
    </location>
</feature>
<evidence type="ECO:0000313" key="2">
    <source>
        <dbReference type="EMBL" id="NYE73832.1"/>
    </source>
</evidence>